<protein>
    <recommendedName>
        <fullName evidence="4">Type II secretion system F domain protein</fullName>
    </recommendedName>
</protein>
<evidence type="ECO:0008006" key="4">
    <source>
        <dbReference type="Google" id="ProtNLM"/>
    </source>
</evidence>
<keyword evidence="1" id="KW-0812">Transmembrane</keyword>
<proteinExistence type="predicted"/>
<dbReference type="EMBL" id="CP002045">
    <property type="protein sequence ID" value="ADH93397.1"/>
    <property type="molecule type" value="Genomic_DNA"/>
</dbReference>
<dbReference type="STRING" id="644284.Arch_1715"/>
<accession>D7BL67</accession>
<name>D7BL67_ARCHD</name>
<keyword evidence="1" id="KW-1133">Transmembrane helix</keyword>
<gene>
    <name evidence="2" type="ordered locus">Arch_1715</name>
</gene>
<evidence type="ECO:0000256" key="1">
    <source>
        <dbReference type="SAM" id="Phobius"/>
    </source>
</evidence>
<sequence>MLAVIIICLVAFVSLPAQSKKRTMKGKSRPRRRPSPRKVSLDIGMLMAEVATRLRSGASVESAWERSLAPLGGIGGRIGADGIPQTLRTIWELGWWERKKRRISKGAHAAIPSAFVVCRMSAGTGAPVADVLDTCASGITDAGEAASARDIALAGPQTSAFMLAALPGVGIGFGTMLGANPLGFFFSSIIGAGVLILGLSAEFAGIWWVWRLVAKARKESEEM</sequence>
<dbReference type="KEGG" id="ahe:Arch_1715"/>
<evidence type="ECO:0000313" key="3">
    <source>
        <dbReference type="Proteomes" id="UP000000376"/>
    </source>
</evidence>
<feature type="transmembrane region" description="Helical" evidence="1">
    <location>
        <begin position="184"/>
        <end position="210"/>
    </location>
</feature>
<keyword evidence="1" id="KW-0472">Membrane</keyword>
<reference evidence="2 3" key="1">
    <citation type="journal article" date="2010" name="Stand. Genomic Sci.">
        <title>Complete genome sequence of Arcanobacterium haemolyticum type strain (11018).</title>
        <authorList>
            <person name="Yasawong M."/>
            <person name="Teshima H."/>
            <person name="Lapidus A."/>
            <person name="Nolan M."/>
            <person name="Lucas S."/>
            <person name="Glavina Del Rio T."/>
            <person name="Tice H."/>
            <person name="Cheng J."/>
            <person name="Bruce D."/>
            <person name="Detter C."/>
            <person name="Tapia R."/>
            <person name="Han C."/>
            <person name="Goodwin L."/>
            <person name="Pitluck S."/>
            <person name="Liolios K."/>
            <person name="Ivanova N."/>
            <person name="Mavromatis K."/>
            <person name="Mikhailova N."/>
            <person name="Pati A."/>
            <person name="Chen A."/>
            <person name="Palaniappan K."/>
            <person name="Land M."/>
            <person name="Hauser L."/>
            <person name="Chang Y."/>
            <person name="Jeffries C."/>
            <person name="Rohde M."/>
            <person name="Sikorski J."/>
            <person name="Pukall R."/>
            <person name="Goker M."/>
            <person name="Woyke T."/>
            <person name="Bristow J."/>
            <person name="Eisen J."/>
            <person name="Markowitz V."/>
            <person name="Hugenholtz P."/>
            <person name="Kyrpides N."/>
            <person name="Klenk H."/>
        </authorList>
    </citation>
    <scope>NUCLEOTIDE SEQUENCE [LARGE SCALE GENOMIC DNA]</scope>
    <source>
        <strain evidence="3">ATCC 9345 / DSM 20595 / CCUG 17215 / LMG 16163 / NBRC 15585 / NCTC 8452 / 11018</strain>
    </source>
</reference>
<evidence type="ECO:0000313" key="2">
    <source>
        <dbReference type="EMBL" id="ADH93397.1"/>
    </source>
</evidence>
<dbReference type="HOGENOM" id="CLU_091589_0_0_11"/>
<dbReference type="Proteomes" id="UP000000376">
    <property type="component" value="Chromosome"/>
</dbReference>
<organism evidence="2 3">
    <name type="scientific">Arcanobacterium haemolyticum (strain ATCC 9345 / DSM 20595 / CCM 5947 / CCUG 17215 / LMG 16163 / NBRC 15585 / NCTC 8452 / 11018)</name>
    <dbReference type="NCBI Taxonomy" id="644284"/>
    <lineage>
        <taxon>Bacteria</taxon>
        <taxon>Bacillati</taxon>
        <taxon>Actinomycetota</taxon>
        <taxon>Actinomycetes</taxon>
        <taxon>Actinomycetales</taxon>
        <taxon>Actinomycetaceae</taxon>
        <taxon>Arcanobacterium</taxon>
    </lineage>
</organism>
<dbReference type="eggNOG" id="COG4965">
    <property type="taxonomic scope" value="Bacteria"/>
</dbReference>
<dbReference type="AlphaFoldDB" id="D7BL67"/>
<keyword evidence="3" id="KW-1185">Reference proteome</keyword>